<evidence type="ECO:0000313" key="2">
    <source>
        <dbReference type="EMBL" id="TFY56497.1"/>
    </source>
</evidence>
<evidence type="ECO:0000313" key="3">
    <source>
        <dbReference type="Proteomes" id="UP000298390"/>
    </source>
</evidence>
<feature type="compositionally biased region" description="Polar residues" evidence="1">
    <location>
        <begin position="50"/>
        <end position="66"/>
    </location>
</feature>
<dbReference type="AlphaFoldDB" id="A0A4Y9Y4I0"/>
<sequence>MVPLKSVGVATPTLRPLAIVLTKPGEYINMFRYTVMTNEPMPKPGFQGQPGPNVTVGGQEQMETGC</sequence>
<feature type="region of interest" description="Disordered" evidence="1">
    <location>
        <begin position="41"/>
        <end position="66"/>
    </location>
</feature>
<proteinExistence type="predicted"/>
<organism evidence="2 3">
    <name type="scientific">Rhodofomes roseus</name>
    <dbReference type="NCBI Taxonomy" id="34475"/>
    <lineage>
        <taxon>Eukaryota</taxon>
        <taxon>Fungi</taxon>
        <taxon>Dikarya</taxon>
        <taxon>Basidiomycota</taxon>
        <taxon>Agaricomycotina</taxon>
        <taxon>Agaricomycetes</taxon>
        <taxon>Polyporales</taxon>
        <taxon>Rhodofomes</taxon>
    </lineage>
</organism>
<comment type="caution">
    <text evidence="2">The sequence shown here is derived from an EMBL/GenBank/DDBJ whole genome shotgun (WGS) entry which is preliminary data.</text>
</comment>
<name>A0A4Y9Y4I0_9APHY</name>
<evidence type="ECO:0000256" key="1">
    <source>
        <dbReference type="SAM" id="MobiDB-lite"/>
    </source>
</evidence>
<reference evidence="2 3" key="1">
    <citation type="submission" date="2019-01" db="EMBL/GenBank/DDBJ databases">
        <title>Genome sequencing of the rare red list fungi Fomitopsis rosea.</title>
        <authorList>
            <person name="Buettner E."/>
            <person name="Kellner H."/>
        </authorList>
    </citation>
    <scope>NUCLEOTIDE SEQUENCE [LARGE SCALE GENOMIC DNA]</scope>
    <source>
        <strain evidence="2 3">DSM 105464</strain>
    </source>
</reference>
<protein>
    <submittedName>
        <fullName evidence="2">Uncharacterized protein</fullName>
    </submittedName>
</protein>
<dbReference type="Proteomes" id="UP000298390">
    <property type="component" value="Unassembled WGS sequence"/>
</dbReference>
<gene>
    <name evidence="2" type="ORF">EVJ58_g7604</name>
</gene>
<dbReference type="EMBL" id="SEKV01000499">
    <property type="protein sequence ID" value="TFY56497.1"/>
    <property type="molecule type" value="Genomic_DNA"/>
</dbReference>
<accession>A0A4Y9Y4I0</accession>